<evidence type="ECO:0000313" key="1">
    <source>
        <dbReference type="EMBL" id="KAK0437483.1"/>
    </source>
</evidence>
<proteinExistence type="predicted"/>
<accession>A0AA39J7I0</accession>
<reference evidence="1" key="1">
    <citation type="submission" date="2023-06" db="EMBL/GenBank/DDBJ databases">
        <authorList>
            <consortium name="Lawrence Berkeley National Laboratory"/>
            <person name="Ahrendt S."/>
            <person name="Sahu N."/>
            <person name="Indic B."/>
            <person name="Wong-Bajracharya J."/>
            <person name="Merenyi Z."/>
            <person name="Ke H.-M."/>
            <person name="Monk M."/>
            <person name="Kocsube S."/>
            <person name="Drula E."/>
            <person name="Lipzen A."/>
            <person name="Balint B."/>
            <person name="Henrissat B."/>
            <person name="Andreopoulos B."/>
            <person name="Martin F.M."/>
            <person name="Harder C.B."/>
            <person name="Rigling D."/>
            <person name="Ford K.L."/>
            <person name="Foster G.D."/>
            <person name="Pangilinan J."/>
            <person name="Papanicolaou A."/>
            <person name="Barry K."/>
            <person name="LaButti K."/>
            <person name="Viragh M."/>
            <person name="Koriabine M."/>
            <person name="Yan M."/>
            <person name="Riley R."/>
            <person name="Champramary S."/>
            <person name="Plett K.L."/>
            <person name="Tsai I.J."/>
            <person name="Slot J."/>
            <person name="Sipos G."/>
            <person name="Plett J."/>
            <person name="Nagy L.G."/>
            <person name="Grigoriev I.V."/>
        </authorList>
    </citation>
    <scope>NUCLEOTIDE SEQUENCE</scope>
    <source>
        <strain evidence="1">FPL87.14</strain>
    </source>
</reference>
<protein>
    <submittedName>
        <fullName evidence="1">Uncharacterized protein</fullName>
    </submittedName>
</protein>
<keyword evidence="2" id="KW-1185">Reference proteome</keyword>
<organism evidence="1 2">
    <name type="scientific">Armillaria borealis</name>
    <dbReference type="NCBI Taxonomy" id="47425"/>
    <lineage>
        <taxon>Eukaryota</taxon>
        <taxon>Fungi</taxon>
        <taxon>Dikarya</taxon>
        <taxon>Basidiomycota</taxon>
        <taxon>Agaricomycotina</taxon>
        <taxon>Agaricomycetes</taxon>
        <taxon>Agaricomycetidae</taxon>
        <taxon>Agaricales</taxon>
        <taxon>Marasmiineae</taxon>
        <taxon>Physalacriaceae</taxon>
        <taxon>Armillaria</taxon>
    </lineage>
</organism>
<sequence length="84" mass="9813">GLDPHQDILVEILQIVLLDFLKYMWHNTIKLSLLETKLNSFDISTLGIKSLNRKTLVQYYGPLTRHDFCSITQVTPFVIYELMD</sequence>
<feature type="non-terminal residue" evidence="1">
    <location>
        <position position="1"/>
    </location>
</feature>
<evidence type="ECO:0000313" key="2">
    <source>
        <dbReference type="Proteomes" id="UP001175226"/>
    </source>
</evidence>
<name>A0AA39J7I0_9AGAR</name>
<dbReference type="AlphaFoldDB" id="A0AA39J7I0"/>
<comment type="caution">
    <text evidence="1">The sequence shown here is derived from an EMBL/GenBank/DDBJ whole genome shotgun (WGS) entry which is preliminary data.</text>
</comment>
<dbReference type="EMBL" id="JAUEPT010000048">
    <property type="protein sequence ID" value="KAK0437483.1"/>
    <property type="molecule type" value="Genomic_DNA"/>
</dbReference>
<gene>
    <name evidence="1" type="ORF">EV421DRAFT_1714981</name>
</gene>
<dbReference type="Proteomes" id="UP001175226">
    <property type="component" value="Unassembled WGS sequence"/>
</dbReference>